<dbReference type="RefSeq" id="WP_302038531.1">
    <property type="nucleotide sequence ID" value="NZ_JAUKPO010000008.1"/>
</dbReference>
<organism evidence="5 6">
    <name type="scientific">Rhodocytophaga aerolata</name>
    <dbReference type="NCBI Taxonomy" id="455078"/>
    <lineage>
        <taxon>Bacteria</taxon>
        <taxon>Pseudomonadati</taxon>
        <taxon>Bacteroidota</taxon>
        <taxon>Cytophagia</taxon>
        <taxon>Cytophagales</taxon>
        <taxon>Rhodocytophagaceae</taxon>
        <taxon>Rhodocytophaga</taxon>
    </lineage>
</organism>
<accession>A0ABT8R6L5</accession>
<dbReference type="PANTHER" id="PTHR33495:SF2">
    <property type="entry name" value="ANTI-SIGMA FACTOR ANTAGONIST TM_1081-RELATED"/>
    <property type="match status" value="1"/>
</dbReference>
<keyword evidence="3" id="KW-0472">Membrane</keyword>
<protein>
    <recommendedName>
        <fullName evidence="2">Anti-sigma factor antagonist</fullName>
    </recommendedName>
</protein>
<keyword evidence="3" id="KW-0812">Transmembrane</keyword>
<gene>
    <name evidence="5" type="ORF">Q0590_15760</name>
</gene>
<dbReference type="Pfam" id="PF01740">
    <property type="entry name" value="STAS"/>
    <property type="match status" value="1"/>
</dbReference>
<dbReference type="SUPFAM" id="SSF52091">
    <property type="entry name" value="SpoIIaa-like"/>
    <property type="match status" value="1"/>
</dbReference>
<evidence type="ECO:0000313" key="6">
    <source>
        <dbReference type="Proteomes" id="UP001168528"/>
    </source>
</evidence>
<dbReference type="PROSITE" id="PS50801">
    <property type="entry name" value="STAS"/>
    <property type="match status" value="1"/>
</dbReference>
<dbReference type="EMBL" id="JAUKPO010000008">
    <property type="protein sequence ID" value="MDO1447727.1"/>
    <property type="molecule type" value="Genomic_DNA"/>
</dbReference>
<evidence type="ECO:0000259" key="4">
    <source>
        <dbReference type="PROSITE" id="PS50801"/>
    </source>
</evidence>
<evidence type="ECO:0000313" key="5">
    <source>
        <dbReference type="EMBL" id="MDO1447727.1"/>
    </source>
</evidence>
<comment type="similarity">
    <text evidence="1 2">Belongs to the anti-sigma-factor antagonist family.</text>
</comment>
<evidence type="ECO:0000256" key="1">
    <source>
        <dbReference type="ARBA" id="ARBA00009013"/>
    </source>
</evidence>
<feature type="transmembrane region" description="Helical" evidence="3">
    <location>
        <begin position="42"/>
        <end position="63"/>
    </location>
</feature>
<comment type="caution">
    <text evidence="5">The sequence shown here is derived from an EMBL/GenBank/DDBJ whole genome shotgun (WGS) entry which is preliminary data.</text>
</comment>
<dbReference type="InterPro" id="IPR003658">
    <property type="entry name" value="Anti-sigma_ant"/>
</dbReference>
<proteinExistence type="inferred from homology"/>
<dbReference type="Gene3D" id="3.30.750.24">
    <property type="entry name" value="STAS domain"/>
    <property type="match status" value="1"/>
</dbReference>
<evidence type="ECO:0000256" key="2">
    <source>
        <dbReference type="RuleBase" id="RU003749"/>
    </source>
</evidence>
<dbReference type="InterPro" id="IPR002645">
    <property type="entry name" value="STAS_dom"/>
</dbReference>
<dbReference type="CDD" id="cd07043">
    <property type="entry name" value="STAS_anti-anti-sigma_factors"/>
    <property type="match status" value="1"/>
</dbReference>
<keyword evidence="3" id="KW-1133">Transmembrane helix</keyword>
<dbReference type="PANTHER" id="PTHR33495">
    <property type="entry name" value="ANTI-SIGMA FACTOR ANTAGONIST TM_1081-RELATED-RELATED"/>
    <property type="match status" value="1"/>
</dbReference>
<evidence type="ECO:0000256" key="3">
    <source>
        <dbReference type="SAM" id="Phobius"/>
    </source>
</evidence>
<feature type="domain" description="STAS" evidence="4">
    <location>
        <begin position="1"/>
        <end position="110"/>
    </location>
</feature>
<sequence length="116" mass="13139">MQLSTRIDTDSCFISLEGDLDASSSILVDKLLEDILKREQKFILVNFTLLTYISAAGIGAFIYHIRRMREQDKSIVFYSMSPSIRNIFAVTGLEEVIPIASSEEDARLLCRQKTCN</sequence>
<dbReference type="Proteomes" id="UP001168528">
    <property type="component" value="Unassembled WGS sequence"/>
</dbReference>
<dbReference type="InterPro" id="IPR036513">
    <property type="entry name" value="STAS_dom_sf"/>
</dbReference>
<reference evidence="5" key="1">
    <citation type="submission" date="2023-07" db="EMBL/GenBank/DDBJ databases">
        <title>The genome sequence of Rhodocytophaga aerolata KACC 12507.</title>
        <authorList>
            <person name="Zhang X."/>
        </authorList>
    </citation>
    <scope>NUCLEOTIDE SEQUENCE</scope>
    <source>
        <strain evidence="5">KACC 12507</strain>
    </source>
</reference>
<dbReference type="NCBIfam" id="TIGR00377">
    <property type="entry name" value="ant_ant_sig"/>
    <property type="match status" value="1"/>
</dbReference>
<name>A0ABT8R6L5_9BACT</name>
<keyword evidence="6" id="KW-1185">Reference proteome</keyword>